<evidence type="ECO:0000313" key="2">
    <source>
        <dbReference type="EMBL" id="KAH3694557.1"/>
    </source>
</evidence>
<evidence type="ECO:0000313" key="3">
    <source>
        <dbReference type="Proteomes" id="UP000828390"/>
    </source>
</evidence>
<feature type="region of interest" description="Disordered" evidence="1">
    <location>
        <begin position="1"/>
        <end position="28"/>
    </location>
</feature>
<accession>A0A9D3Y7B7</accession>
<keyword evidence="3" id="KW-1185">Reference proteome</keyword>
<dbReference type="Proteomes" id="UP000828390">
    <property type="component" value="Unassembled WGS sequence"/>
</dbReference>
<proteinExistence type="predicted"/>
<sequence length="145" mass="16286">MTGRSSVTGLVRSSSPVRSSPVRSGQQLEEGIDLHHRMTLRHRRMNLLHQGVDIGHAHLRRAILIAATRVSDHVVVHGDAILEDPGLIAADLHLDIAADPDRDIAEHEDVDKPHVDIVPTIRIVDHRLIPLWNHMFPHHMCRLPC</sequence>
<comment type="caution">
    <text evidence="2">The sequence shown here is derived from an EMBL/GenBank/DDBJ whole genome shotgun (WGS) entry which is preliminary data.</text>
</comment>
<feature type="compositionally biased region" description="Low complexity" evidence="1">
    <location>
        <begin position="11"/>
        <end position="24"/>
    </location>
</feature>
<name>A0A9D3Y7B7_DREPO</name>
<dbReference type="AlphaFoldDB" id="A0A9D3Y7B7"/>
<reference evidence="2" key="1">
    <citation type="journal article" date="2019" name="bioRxiv">
        <title>The Genome of the Zebra Mussel, Dreissena polymorpha: A Resource for Invasive Species Research.</title>
        <authorList>
            <person name="McCartney M.A."/>
            <person name="Auch B."/>
            <person name="Kono T."/>
            <person name="Mallez S."/>
            <person name="Zhang Y."/>
            <person name="Obille A."/>
            <person name="Becker A."/>
            <person name="Abrahante J.E."/>
            <person name="Garbe J."/>
            <person name="Badalamenti J.P."/>
            <person name="Herman A."/>
            <person name="Mangelson H."/>
            <person name="Liachko I."/>
            <person name="Sullivan S."/>
            <person name="Sone E.D."/>
            <person name="Koren S."/>
            <person name="Silverstein K.A.T."/>
            <person name="Beckman K.B."/>
            <person name="Gohl D.M."/>
        </authorList>
    </citation>
    <scope>NUCLEOTIDE SEQUENCE</scope>
    <source>
        <strain evidence="2">Duluth1</strain>
        <tissue evidence="2">Whole animal</tissue>
    </source>
</reference>
<gene>
    <name evidence="2" type="ORF">DPMN_081996</name>
</gene>
<evidence type="ECO:0000256" key="1">
    <source>
        <dbReference type="SAM" id="MobiDB-lite"/>
    </source>
</evidence>
<reference evidence="2" key="2">
    <citation type="submission" date="2020-11" db="EMBL/GenBank/DDBJ databases">
        <authorList>
            <person name="McCartney M.A."/>
            <person name="Auch B."/>
            <person name="Kono T."/>
            <person name="Mallez S."/>
            <person name="Becker A."/>
            <person name="Gohl D.M."/>
            <person name="Silverstein K.A.T."/>
            <person name="Koren S."/>
            <person name="Bechman K.B."/>
            <person name="Herman A."/>
            <person name="Abrahante J.E."/>
            <person name="Garbe J."/>
        </authorList>
    </citation>
    <scope>NUCLEOTIDE SEQUENCE</scope>
    <source>
        <strain evidence="2">Duluth1</strain>
        <tissue evidence="2">Whole animal</tissue>
    </source>
</reference>
<protein>
    <submittedName>
        <fullName evidence="2">Uncharacterized protein</fullName>
    </submittedName>
</protein>
<dbReference type="EMBL" id="JAIWYP010000016">
    <property type="protein sequence ID" value="KAH3694557.1"/>
    <property type="molecule type" value="Genomic_DNA"/>
</dbReference>
<organism evidence="2 3">
    <name type="scientific">Dreissena polymorpha</name>
    <name type="common">Zebra mussel</name>
    <name type="synonym">Mytilus polymorpha</name>
    <dbReference type="NCBI Taxonomy" id="45954"/>
    <lineage>
        <taxon>Eukaryota</taxon>
        <taxon>Metazoa</taxon>
        <taxon>Spiralia</taxon>
        <taxon>Lophotrochozoa</taxon>
        <taxon>Mollusca</taxon>
        <taxon>Bivalvia</taxon>
        <taxon>Autobranchia</taxon>
        <taxon>Heteroconchia</taxon>
        <taxon>Euheterodonta</taxon>
        <taxon>Imparidentia</taxon>
        <taxon>Neoheterodontei</taxon>
        <taxon>Myida</taxon>
        <taxon>Dreissenoidea</taxon>
        <taxon>Dreissenidae</taxon>
        <taxon>Dreissena</taxon>
    </lineage>
</organism>